<dbReference type="SMART" id="SM01392">
    <property type="entry name" value="MAGE_N"/>
    <property type="match status" value="1"/>
</dbReference>
<dbReference type="InterPro" id="IPR002190">
    <property type="entry name" value="MHD_dom"/>
</dbReference>
<evidence type="ECO:0000259" key="2">
    <source>
        <dbReference type="PROSITE" id="PS50838"/>
    </source>
</evidence>
<organism evidence="3 4">
    <name type="scientific">Phyllostomus discolor</name>
    <name type="common">pale spear-nosed bat</name>
    <dbReference type="NCBI Taxonomy" id="89673"/>
    <lineage>
        <taxon>Eukaryota</taxon>
        <taxon>Metazoa</taxon>
        <taxon>Chordata</taxon>
        <taxon>Craniata</taxon>
        <taxon>Vertebrata</taxon>
        <taxon>Euteleostomi</taxon>
        <taxon>Mammalia</taxon>
        <taxon>Eutheria</taxon>
        <taxon>Laurasiatheria</taxon>
        <taxon>Chiroptera</taxon>
        <taxon>Yangochiroptera</taxon>
        <taxon>Phyllostomidae</taxon>
        <taxon>Phyllostominae</taxon>
        <taxon>Phyllostomus</taxon>
    </lineage>
</organism>
<feature type="compositionally biased region" description="Basic and acidic residues" evidence="1">
    <location>
        <begin position="81"/>
        <end position="90"/>
    </location>
</feature>
<gene>
    <name evidence="4" type="primary">LOC114505619</name>
</gene>
<dbReference type="AlphaFoldDB" id="A0A6J2MMV7"/>
<dbReference type="Gene3D" id="1.10.10.1200">
    <property type="entry name" value="MAGE homology domain, winged helix WH1 motif"/>
    <property type="match status" value="1"/>
</dbReference>
<reference evidence="4" key="1">
    <citation type="submission" date="2025-08" db="UniProtKB">
        <authorList>
            <consortium name="RefSeq"/>
        </authorList>
    </citation>
    <scope>IDENTIFICATION</scope>
    <source>
        <tissue evidence="4">Muscle</tissue>
    </source>
</reference>
<feature type="region of interest" description="Disordered" evidence="1">
    <location>
        <begin position="118"/>
        <end position="147"/>
    </location>
</feature>
<evidence type="ECO:0000313" key="3">
    <source>
        <dbReference type="Proteomes" id="UP000504628"/>
    </source>
</evidence>
<dbReference type="OrthoDB" id="205198at2759"/>
<feature type="region of interest" description="Disordered" evidence="1">
    <location>
        <begin position="79"/>
        <end position="105"/>
    </location>
</feature>
<feature type="region of interest" description="Disordered" evidence="1">
    <location>
        <begin position="386"/>
        <end position="414"/>
    </location>
</feature>
<dbReference type="PROSITE" id="PS50838">
    <property type="entry name" value="MAGE"/>
    <property type="match status" value="1"/>
</dbReference>
<dbReference type="FunFam" id="1.10.10.1200:FF:000007">
    <property type="entry name" value="Melanoma-associated antigen C2"/>
    <property type="match status" value="1"/>
</dbReference>
<feature type="domain" description="MAGE" evidence="2">
    <location>
        <begin position="180"/>
        <end position="379"/>
    </location>
</feature>
<dbReference type="KEGG" id="pdic:114505619"/>
<evidence type="ECO:0000313" key="4">
    <source>
        <dbReference type="RefSeq" id="XP_028379238.1"/>
    </source>
</evidence>
<dbReference type="PANTHER" id="PTHR11736">
    <property type="entry name" value="MELANOMA-ASSOCIATED ANTIGEN MAGE ANTIGEN"/>
    <property type="match status" value="1"/>
</dbReference>
<dbReference type="InterPro" id="IPR041898">
    <property type="entry name" value="MAGE_WH1"/>
</dbReference>
<accession>A0A6J2MMV7</accession>
<dbReference type="FunCoup" id="A0A6J2MMV7">
    <property type="interactions" value="122"/>
</dbReference>
<proteinExistence type="predicted"/>
<feature type="region of interest" description="Disordered" evidence="1">
    <location>
        <begin position="28"/>
        <end position="65"/>
    </location>
</feature>
<dbReference type="SMART" id="SM01373">
    <property type="entry name" value="MAGE"/>
    <property type="match status" value="1"/>
</dbReference>
<protein>
    <submittedName>
        <fullName evidence="4">Melanoma-associated antigen B2-like</fullName>
    </submittedName>
</protein>
<sequence>MKLENGKLKVVWPDSQTLPGILVTTYSATFGNPSSPRAKVSSPPIPALGSSSERPEDSRGAEFGLECVSEKAVPALRSKLRAQEKRRQNRAEAQSLKSAEAATGEDAEAACSSSSVLAGAPSSATGAGPLQTPSSAPATTSATAGVSCKRSAGKAKGRVCKSKSSSQASPSPESFALDILTQKASHLVDYLLNQYQMKEPIRKTDMLKIVHKWYRKDFSEILKMASDHMDLVYGLELKEVKPNGNLYTLVQNEDATSDESVSRAWTFPTKGILMPVLSVIFLNGNRTSEKEIWEFLNMMGIYEGKSHFIFGDTRKLITQDLVQEEYLVYQQVPNSDPPRYEFLWGPRAHAETSKMKILEFVAKMNDRVPTSFPAYYAEALKDEEERARAALKASGPSKASSDPRPASSHYPQPE</sequence>
<dbReference type="Pfam" id="PF01454">
    <property type="entry name" value="MAGE"/>
    <property type="match status" value="2"/>
</dbReference>
<dbReference type="RefSeq" id="XP_028379238.1">
    <property type="nucleotide sequence ID" value="XM_028523437.1"/>
</dbReference>
<dbReference type="Gene3D" id="1.10.10.1210">
    <property type="entry name" value="MAGE homology domain, winged helix WH2 motif"/>
    <property type="match status" value="1"/>
</dbReference>
<dbReference type="GeneID" id="114505619"/>
<keyword evidence="3" id="KW-1185">Reference proteome</keyword>
<feature type="compositionally biased region" description="Low complexity" evidence="1">
    <location>
        <begin position="118"/>
        <end position="144"/>
    </location>
</feature>
<dbReference type="InterPro" id="IPR037445">
    <property type="entry name" value="MAGE"/>
</dbReference>
<dbReference type="FunFam" id="1.10.10.1210:FF:000001">
    <property type="entry name" value="melanoma-associated antigen D1"/>
    <property type="match status" value="1"/>
</dbReference>
<dbReference type="InterPro" id="IPR041899">
    <property type="entry name" value="MAGE_WH2"/>
</dbReference>
<dbReference type="GO" id="GO:0005634">
    <property type="term" value="C:nucleus"/>
    <property type="evidence" value="ECO:0007669"/>
    <property type="project" value="TreeGrafter"/>
</dbReference>
<dbReference type="Pfam" id="PF12440">
    <property type="entry name" value="MAGE_N"/>
    <property type="match status" value="1"/>
</dbReference>
<dbReference type="InParanoid" id="A0A6J2MMV7"/>
<dbReference type="Proteomes" id="UP000504628">
    <property type="component" value="Chromosome X"/>
</dbReference>
<dbReference type="InterPro" id="IPR021072">
    <property type="entry name" value="MAGE_N"/>
</dbReference>
<dbReference type="PANTHER" id="PTHR11736:SF14">
    <property type="entry name" value="NSE3 HOMOLOG, SMC5-SMC6 COMPLEX COMPONENT"/>
    <property type="match status" value="1"/>
</dbReference>
<evidence type="ECO:0000256" key="1">
    <source>
        <dbReference type="SAM" id="MobiDB-lite"/>
    </source>
</evidence>
<name>A0A6J2MMV7_9CHIR</name>
<dbReference type="GO" id="GO:0000122">
    <property type="term" value="P:negative regulation of transcription by RNA polymerase II"/>
    <property type="evidence" value="ECO:0007669"/>
    <property type="project" value="TreeGrafter"/>
</dbReference>